<gene>
    <name evidence="2" type="ORF">GOALK_118_00290</name>
</gene>
<evidence type="ECO:0008006" key="4">
    <source>
        <dbReference type="Google" id="ProtNLM"/>
    </source>
</evidence>
<comment type="caution">
    <text evidence="2">The sequence shown here is derived from an EMBL/GenBank/DDBJ whole genome shotgun (WGS) entry which is preliminary data.</text>
</comment>
<evidence type="ECO:0000313" key="2">
    <source>
        <dbReference type="EMBL" id="GAA14911.1"/>
    </source>
</evidence>
<sequence>MDTDEGVGGVASTDRESKAARVFGLVLAGVGIAHWLRPAAFDDLTSRAFPTDTRRWTLRNGTTEALLGVAIASRRLRPVGLVGLLGYVAFLAWRGVQARG</sequence>
<keyword evidence="1" id="KW-1133">Transmembrane helix</keyword>
<evidence type="ECO:0000256" key="1">
    <source>
        <dbReference type="SAM" id="Phobius"/>
    </source>
</evidence>
<accession>F9W251</accession>
<evidence type="ECO:0000313" key="3">
    <source>
        <dbReference type="Proteomes" id="UP000003558"/>
    </source>
</evidence>
<keyword evidence="1" id="KW-0472">Membrane</keyword>
<dbReference type="Proteomes" id="UP000003558">
    <property type="component" value="Unassembled WGS sequence"/>
</dbReference>
<proteinExistence type="predicted"/>
<feature type="transmembrane region" description="Helical" evidence="1">
    <location>
        <begin position="76"/>
        <end position="96"/>
    </location>
</feature>
<dbReference type="STRING" id="1027371.GOALK_118_00290"/>
<dbReference type="EMBL" id="BACI01000118">
    <property type="protein sequence ID" value="GAA14911.1"/>
    <property type="molecule type" value="Genomic_DNA"/>
</dbReference>
<feature type="transmembrane region" description="Helical" evidence="1">
    <location>
        <begin position="19"/>
        <end position="36"/>
    </location>
</feature>
<name>F9W251_9ACTN</name>
<reference evidence="2 3" key="1">
    <citation type="submission" date="2011-05" db="EMBL/GenBank/DDBJ databases">
        <title>Whole genome shotgun sequence of Gordonia alkanivorans NBRC 16433.</title>
        <authorList>
            <person name="Hosoyama A."/>
            <person name="Nakamura S."/>
            <person name="Takarada H."/>
            <person name="Tsuchikane K."/>
            <person name="Yamazaki S."/>
            <person name="Fujita N."/>
        </authorList>
    </citation>
    <scope>NUCLEOTIDE SEQUENCE [LARGE SCALE GENOMIC DNA]</scope>
    <source>
        <strain evidence="2 3">NBRC 16433</strain>
    </source>
</reference>
<dbReference type="eggNOG" id="COG4270">
    <property type="taxonomic scope" value="Bacteria"/>
</dbReference>
<dbReference type="AlphaFoldDB" id="F9W251"/>
<protein>
    <recommendedName>
        <fullName evidence="4">DoxX family protein</fullName>
    </recommendedName>
</protein>
<organism evidence="2 3">
    <name type="scientific">Gordonia alkanivorans NBRC 16433</name>
    <dbReference type="NCBI Taxonomy" id="1027371"/>
    <lineage>
        <taxon>Bacteria</taxon>
        <taxon>Bacillati</taxon>
        <taxon>Actinomycetota</taxon>
        <taxon>Actinomycetes</taxon>
        <taxon>Mycobacteriales</taxon>
        <taxon>Gordoniaceae</taxon>
        <taxon>Gordonia</taxon>
    </lineage>
</organism>
<keyword evidence="1" id="KW-0812">Transmembrane</keyword>